<evidence type="ECO:0000313" key="2">
    <source>
        <dbReference type="Proteomes" id="UP000604046"/>
    </source>
</evidence>
<dbReference type="Proteomes" id="UP000604046">
    <property type="component" value="Unassembled WGS sequence"/>
</dbReference>
<dbReference type="SUPFAM" id="SSF48371">
    <property type="entry name" value="ARM repeat"/>
    <property type="match status" value="1"/>
</dbReference>
<dbReference type="InterPro" id="IPR016024">
    <property type="entry name" value="ARM-type_fold"/>
</dbReference>
<reference evidence="1" key="1">
    <citation type="submission" date="2021-02" db="EMBL/GenBank/DDBJ databases">
        <authorList>
            <person name="Dougan E. K."/>
            <person name="Rhodes N."/>
            <person name="Thang M."/>
            <person name="Chan C."/>
        </authorList>
    </citation>
    <scope>NUCLEOTIDE SEQUENCE</scope>
</reference>
<dbReference type="Pfam" id="PF13646">
    <property type="entry name" value="HEAT_2"/>
    <property type="match status" value="1"/>
</dbReference>
<dbReference type="InterPro" id="IPR011989">
    <property type="entry name" value="ARM-like"/>
</dbReference>
<dbReference type="InterPro" id="IPR004155">
    <property type="entry name" value="PBS_lyase_HEAT"/>
</dbReference>
<keyword evidence="2" id="KW-1185">Reference proteome</keyword>
<organism evidence="1 2">
    <name type="scientific">Symbiodinium natans</name>
    <dbReference type="NCBI Taxonomy" id="878477"/>
    <lineage>
        <taxon>Eukaryota</taxon>
        <taxon>Sar</taxon>
        <taxon>Alveolata</taxon>
        <taxon>Dinophyceae</taxon>
        <taxon>Suessiales</taxon>
        <taxon>Symbiodiniaceae</taxon>
        <taxon>Symbiodinium</taxon>
    </lineage>
</organism>
<dbReference type="OrthoDB" id="427937at2759"/>
<sequence length="291" mass="31572">MFNTGDGMLEERLLEFLCAPPAYDWEPTQLLALRLCNQAWRDKAGPALFTGCSHRLASEDAQVRAAAVSALAAASNCGRIDQDGPGDGARAAAIDAAVKSLQDASVDVRRVALRTLAHVAPCGDRTALEQAAALLTDRAWPVRCAAVDAVAWLAQGGDKETTSRALELLSDRLQDADWTVRRAAARGFGNLLQFVTALSEELKRDGVVDSQLPHPEDLQDALEHAVFPVSQLLQDPSVHARQAALDLLHWLPANEGLIQTLRHHSQTELVPHLRCEAEKLLGQLTEPRNPE</sequence>
<name>A0A812J266_9DINO</name>
<protein>
    <submittedName>
        <fullName evidence="1">KIF13B protein</fullName>
    </submittedName>
</protein>
<comment type="caution">
    <text evidence="1">The sequence shown here is derived from an EMBL/GenBank/DDBJ whole genome shotgun (WGS) entry which is preliminary data.</text>
</comment>
<gene>
    <name evidence="1" type="primary">KIF13B</name>
    <name evidence="1" type="ORF">SNAT2548_LOCUS5572</name>
</gene>
<dbReference type="Gene3D" id="1.25.10.10">
    <property type="entry name" value="Leucine-rich Repeat Variant"/>
    <property type="match status" value="1"/>
</dbReference>
<accession>A0A812J266</accession>
<dbReference type="EMBL" id="CAJNDS010000357">
    <property type="protein sequence ID" value="CAE7197223.1"/>
    <property type="molecule type" value="Genomic_DNA"/>
</dbReference>
<dbReference type="AlphaFoldDB" id="A0A812J266"/>
<dbReference type="SMART" id="SM00567">
    <property type="entry name" value="EZ_HEAT"/>
    <property type="match status" value="4"/>
</dbReference>
<evidence type="ECO:0000313" key="1">
    <source>
        <dbReference type="EMBL" id="CAE7197223.1"/>
    </source>
</evidence>
<proteinExistence type="predicted"/>